<dbReference type="EMBL" id="BOPC01000001">
    <property type="protein sequence ID" value="GIJ24849.1"/>
    <property type="molecule type" value="Genomic_DNA"/>
</dbReference>
<accession>A0ABQ4J3W1</accession>
<dbReference type="InterPro" id="IPR050109">
    <property type="entry name" value="HTH-type_TetR-like_transc_reg"/>
</dbReference>
<evidence type="ECO:0000256" key="1">
    <source>
        <dbReference type="ARBA" id="ARBA00023015"/>
    </source>
</evidence>
<proteinExistence type="predicted"/>
<keyword evidence="2 4" id="KW-0238">DNA-binding</keyword>
<keyword evidence="3" id="KW-0804">Transcription</keyword>
<dbReference type="Pfam" id="PF00440">
    <property type="entry name" value="TetR_N"/>
    <property type="match status" value="1"/>
</dbReference>
<comment type="caution">
    <text evidence="7">The sequence shown here is derived from an EMBL/GenBank/DDBJ whole genome shotgun (WGS) entry which is preliminary data.</text>
</comment>
<dbReference type="Gene3D" id="1.10.10.60">
    <property type="entry name" value="Homeodomain-like"/>
    <property type="match status" value="1"/>
</dbReference>
<keyword evidence="1" id="KW-0805">Transcription regulation</keyword>
<dbReference type="PANTHER" id="PTHR30055">
    <property type="entry name" value="HTH-TYPE TRANSCRIPTIONAL REGULATOR RUTR"/>
    <property type="match status" value="1"/>
</dbReference>
<feature type="compositionally biased region" description="Low complexity" evidence="5">
    <location>
        <begin position="180"/>
        <end position="191"/>
    </location>
</feature>
<dbReference type="InterPro" id="IPR006120">
    <property type="entry name" value="Resolvase_HTH_dom"/>
</dbReference>
<dbReference type="InterPro" id="IPR001647">
    <property type="entry name" value="HTH_TetR"/>
</dbReference>
<organism evidence="7 8">
    <name type="scientific">Micromonospora qiuiae</name>
    <dbReference type="NCBI Taxonomy" id="502268"/>
    <lineage>
        <taxon>Bacteria</taxon>
        <taxon>Bacillati</taxon>
        <taxon>Actinomycetota</taxon>
        <taxon>Actinomycetes</taxon>
        <taxon>Micromonosporales</taxon>
        <taxon>Micromonosporaceae</taxon>
        <taxon>Micromonospora</taxon>
    </lineage>
</organism>
<gene>
    <name evidence="7" type="ORF">Vqi01_00110</name>
</gene>
<reference evidence="7 8" key="1">
    <citation type="submission" date="2021-01" db="EMBL/GenBank/DDBJ databases">
        <title>Whole genome shotgun sequence of Verrucosispora qiuiae NBRC 106684.</title>
        <authorList>
            <person name="Komaki H."/>
            <person name="Tamura T."/>
        </authorList>
    </citation>
    <scope>NUCLEOTIDE SEQUENCE [LARGE SCALE GENOMIC DNA]</scope>
    <source>
        <strain evidence="7 8">NBRC 106684</strain>
    </source>
</reference>
<evidence type="ECO:0000256" key="3">
    <source>
        <dbReference type="ARBA" id="ARBA00023163"/>
    </source>
</evidence>
<dbReference type="Proteomes" id="UP000653076">
    <property type="component" value="Unassembled WGS sequence"/>
</dbReference>
<dbReference type="Pfam" id="PF02796">
    <property type="entry name" value="HTH_7"/>
    <property type="match status" value="1"/>
</dbReference>
<dbReference type="PRINTS" id="PR00455">
    <property type="entry name" value="HTHTETR"/>
</dbReference>
<dbReference type="Gene3D" id="1.10.357.10">
    <property type="entry name" value="Tetracycline Repressor, domain 2"/>
    <property type="match status" value="1"/>
</dbReference>
<evidence type="ECO:0000313" key="7">
    <source>
        <dbReference type="EMBL" id="GIJ24849.1"/>
    </source>
</evidence>
<feature type="DNA-binding region" description="H-T-H motif" evidence="4">
    <location>
        <begin position="30"/>
        <end position="49"/>
    </location>
</feature>
<evidence type="ECO:0000313" key="8">
    <source>
        <dbReference type="Proteomes" id="UP000653076"/>
    </source>
</evidence>
<protein>
    <submittedName>
        <fullName evidence="7">TetR family transcriptional regulator</fullName>
    </submittedName>
</protein>
<evidence type="ECO:0000256" key="5">
    <source>
        <dbReference type="SAM" id="MobiDB-lite"/>
    </source>
</evidence>
<dbReference type="PROSITE" id="PS50977">
    <property type="entry name" value="HTH_TETR_2"/>
    <property type="match status" value="1"/>
</dbReference>
<dbReference type="SUPFAM" id="SSF46689">
    <property type="entry name" value="Homeodomain-like"/>
    <property type="match status" value="2"/>
</dbReference>
<feature type="domain" description="HTH tetR-type" evidence="6">
    <location>
        <begin position="7"/>
        <end position="67"/>
    </location>
</feature>
<feature type="region of interest" description="Disordered" evidence="5">
    <location>
        <begin position="179"/>
        <end position="288"/>
    </location>
</feature>
<name>A0ABQ4J3W1_9ACTN</name>
<evidence type="ECO:0000256" key="4">
    <source>
        <dbReference type="PROSITE-ProRule" id="PRU00335"/>
    </source>
</evidence>
<keyword evidence="8" id="KW-1185">Reference proteome</keyword>
<sequence length="335" mass="35960">MTWAKTDGTRSRILRTALELFAAQGYQRTSLRQIAERLRLTKAAILYHFPSKGHLLTALAEPMVRDLEALVETAGALPLEQARWTLLEGWVDSMLEHRGPLGMLFHDLALVERGSTYHRLVRIAMRASEIVAGPDAQRRERVRAVQAIAMCSDPVVFLMDVPAPVLRVDMLDGVRRLLNAGPPDTADPPDTTGRHLATNIADPHGTAGPHLTANIADPRGTGPPGTASPADTASPHDTASPADTAGPGDVATGEQVSADAPAPARVAIPPSARTGRRRPGRPPAMTSEQARAARRMHAAGTHSADEIAAEFGVSRATVYRYLDSAQNSETVLREF</sequence>
<dbReference type="PANTHER" id="PTHR30055:SF234">
    <property type="entry name" value="HTH-TYPE TRANSCRIPTIONAL REGULATOR BETI"/>
    <property type="match status" value="1"/>
</dbReference>
<evidence type="ECO:0000256" key="2">
    <source>
        <dbReference type="ARBA" id="ARBA00023125"/>
    </source>
</evidence>
<evidence type="ECO:0000259" key="6">
    <source>
        <dbReference type="PROSITE" id="PS50977"/>
    </source>
</evidence>
<dbReference type="InterPro" id="IPR009057">
    <property type="entry name" value="Homeodomain-like_sf"/>
</dbReference>